<evidence type="ECO:0000313" key="3">
    <source>
        <dbReference type="EMBL" id="ANN83895.1"/>
    </source>
</evidence>
<feature type="region of interest" description="Disordered" evidence="2">
    <location>
        <begin position="1025"/>
        <end position="1044"/>
    </location>
</feature>
<evidence type="ECO:0000256" key="1">
    <source>
        <dbReference type="SAM" id="Coils"/>
    </source>
</evidence>
<feature type="region of interest" description="Disordered" evidence="2">
    <location>
        <begin position="1208"/>
        <end position="1351"/>
    </location>
</feature>
<feature type="compositionally biased region" description="Polar residues" evidence="2">
    <location>
        <begin position="1214"/>
        <end position="1245"/>
    </location>
</feature>
<dbReference type="GO" id="GO:0005813">
    <property type="term" value="C:centrosome"/>
    <property type="evidence" value="ECO:0007669"/>
    <property type="project" value="TreeGrafter"/>
</dbReference>
<feature type="compositionally biased region" description="Polar residues" evidence="2">
    <location>
        <begin position="1328"/>
        <end position="1338"/>
    </location>
</feature>
<feature type="compositionally biased region" description="Basic and acidic residues" evidence="2">
    <location>
        <begin position="268"/>
        <end position="284"/>
    </location>
</feature>
<feature type="compositionally biased region" description="Low complexity" evidence="2">
    <location>
        <begin position="1251"/>
        <end position="1264"/>
    </location>
</feature>
<feature type="compositionally biased region" description="Basic and acidic residues" evidence="2">
    <location>
        <begin position="862"/>
        <end position="871"/>
    </location>
</feature>
<dbReference type="GO" id="GO:1902017">
    <property type="term" value="P:regulation of cilium assembly"/>
    <property type="evidence" value="ECO:0007669"/>
    <property type="project" value="InterPro"/>
</dbReference>
<feature type="compositionally biased region" description="Basic and acidic residues" evidence="2">
    <location>
        <begin position="197"/>
        <end position="206"/>
    </location>
</feature>
<sequence length="1351" mass="150056">MASIADTDSLSGVEPLDSTATSPLLKAAAVSAHPDTISPASQLSSLRASLVQSSTLLKGNDDKPGNNLGDSPEFRLSNVSTLTQSSLEKHNISHHNSGTSVDAVWQDQRLYPGSQVEGKKEAWIKGMSSLPSTPYSSRQDDQRPQRLLATADNKLAYHSQTLRESGIMQEMSRHSRPAVPANRQLFDSQTVKTTSASKERHAHSGREPPPLKASPEGRREFARHHDRSADKPEHLSRGMGNSQNAGLLQSFHSADVRQATTMNWSQESHQDADRSNVNSHEKRNQSHHRDHPPKRRITTSAEKNFSEIQEMEKVRRSLYHMVHNSMGRPSLERDSLESKESIGELLAANHRGAENGFPRESFDSAGTESLLGPEAYQDVSPLAMDSGLGLSSLRNLGNIHVPALRASSREGTLYAENQMLKDSLEKERYRRKHCEKQIGDVQAKLLETQQQLAVAVSTERKKDAMIEQLDKTLARIVDGWRKQEQDKNEALERLANEKQETAEEMDKLRKALDDHQIELDQAKEKLNSELQQALQLQRDTVSQLVSLQEDHSKVKDQLVAERKLTTQTQHQRDSAVEERHRLDKQVKQVQHMLAEERQQSQTMRKDFQERIEHLEKDHQQLLEKQKAKIAEELKISELLSTRQQEVDKLKAELDNATKDKENMCLELNLQQAKAEAAQQKLEAEWQEKLERLVDDRMRELQLQSSQTEAELRESHRKQLSELHDHHQSQLLSQRSSHVQDLAQRDKKIQDLTQEYKTRLEQHHQDMAQMTQRLKKAQQQRSALVQRLQGVQVYCTDVLSQVTSASPLIKELSSGMEAAKGASHMPERTQDTRPQDTRPGDSPITISVSPPKRGVGVGAGNLDNHKQEHEGGDGQEDDTFHLPNFSLATSTASQSPPFSNLFSFLPDTALKSNPGDSAFPKHDAVSMSEFFNIPAVQDTTDDGFSLLSNGKVPESGIQIQGDSFVSVKTSNLMENHAKSVFHGKPQQPQGFQSVSAPIPDATTALAESWREPSIMKDLFANTLKTHPEYPSSTLQQKQRPAQGVQLLSGSRTNAAPAKEPSKRKETVNPSSGEHIPSQDLIPEGLRMLEMSPPSGHSSPLRDPPSGLAGLTLGDILRATGGGWDGLREGTRQGGQEEFGEFREILPSLDDTKTTNSMAAYPSEDETVSELESGPINPDSSNILLERLAEHGHRQMALQHYIQMLLQQPPRAATEEPTTSGTAVTKETVNITNKKQGMTTWQEQAPQSHKRGPTSTRNPNTNPRTSQLTHTQGSTQQGQRCKSSGVGGSSGPRQTTDKQGSSAKTKGPTSTQPQNRTARPAQRAAPATKPNRQVTASSTTGHKKVVRKGAVRN</sequence>
<dbReference type="PANTHER" id="PTHR34439:SF1">
    <property type="entry name" value="CENTROBIN"/>
    <property type="match status" value="1"/>
</dbReference>
<feature type="coiled-coil region" evidence="1">
    <location>
        <begin position="477"/>
        <end position="539"/>
    </location>
</feature>
<feature type="region of interest" description="Disordered" evidence="2">
    <location>
        <begin position="703"/>
        <end position="737"/>
    </location>
</feature>
<name>A0A193GS65_PATMI</name>
<feature type="compositionally biased region" description="Basic and acidic residues" evidence="2">
    <location>
        <begin position="709"/>
        <end position="727"/>
    </location>
</feature>
<reference evidence="3" key="1">
    <citation type="journal article" date="2016" name="J. Cell Biol.">
        <title>Distinct mechanisms eliminate mother and daughter centrioles in meiosis of starfish oocytes.</title>
        <authorList>
            <person name="Borrego-Pinto J."/>
            <person name="Somogyi K."/>
            <person name="Karreman M.A."/>
            <person name="Konig J."/>
            <person name="Muller-Reichert T."/>
            <person name="Bettencourt-Dias M."/>
            <person name="Gonczy P."/>
            <person name="Schwab Y."/>
            <person name="Lenart P."/>
        </authorList>
    </citation>
    <scope>NUCLEOTIDE SEQUENCE</scope>
    <source>
        <strain evidence="3">C34812_g1_i1</strain>
    </source>
</reference>
<dbReference type="GO" id="GO:0007099">
    <property type="term" value="P:centriole replication"/>
    <property type="evidence" value="ECO:0007669"/>
    <property type="project" value="InterPro"/>
</dbReference>
<dbReference type="OrthoDB" id="8190486at2759"/>
<feature type="compositionally biased region" description="Polar residues" evidence="2">
    <location>
        <begin position="185"/>
        <end position="196"/>
    </location>
</feature>
<feature type="region of interest" description="Disordered" evidence="2">
    <location>
        <begin position="262"/>
        <end position="306"/>
    </location>
</feature>
<evidence type="ECO:0000256" key="2">
    <source>
        <dbReference type="SAM" id="MobiDB-lite"/>
    </source>
</evidence>
<organism evidence="3">
    <name type="scientific">Patiria miniata</name>
    <name type="common">Bat star</name>
    <name type="synonym">Asterina miniata</name>
    <dbReference type="NCBI Taxonomy" id="46514"/>
    <lineage>
        <taxon>Eukaryota</taxon>
        <taxon>Metazoa</taxon>
        <taxon>Echinodermata</taxon>
        <taxon>Eleutherozoa</taxon>
        <taxon>Asterozoa</taxon>
        <taxon>Asteroidea</taxon>
        <taxon>Valvatacea</taxon>
        <taxon>Valvatida</taxon>
        <taxon>Asterinidae</taxon>
        <taxon>Patiria</taxon>
    </lineage>
</organism>
<feature type="region of interest" description="Disordered" evidence="2">
    <location>
        <begin position="55"/>
        <end position="102"/>
    </location>
</feature>
<feature type="compositionally biased region" description="Basic residues" evidence="2">
    <location>
        <begin position="285"/>
        <end position="297"/>
    </location>
</feature>
<dbReference type="GO" id="GO:0005814">
    <property type="term" value="C:centriole"/>
    <property type="evidence" value="ECO:0007669"/>
    <property type="project" value="TreeGrafter"/>
</dbReference>
<proteinExistence type="evidence at transcript level"/>
<keyword evidence="1" id="KW-0175">Coiled coil</keyword>
<feature type="compositionally biased region" description="Basic and acidic residues" evidence="2">
    <location>
        <begin position="227"/>
        <end position="236"/>
    </location>
</feature>
<dbReference type="EMBL" id="KU512208">
    <property type="protein sequence ID" value="ANN83895.1"/>
    <property type="molecule type" value="mRNA"/>
</dbReference>
<dbReference type="GO" id="GO:0051299">
    <property type="term" value="P:centrosome separation"/>
    <property type="evidence" value="ECO:0007669"/>
    <property type="project" value="TreeGrafter"/>
</dbReference>
<feature type="region of interest" description="Disordered" evidence="2">
    <location>
        <begin position="114"/>
        <end position="144"/>
    </location>
</feature>
<feature type="compositionally biased region" description="Basic residues" evidence="2">
    <location>
        <begin position="1339"/>
        <end position="1351"/>
    </location>
</feature>
<accession>A0A193GS65</accession>
<feature type="compositionally biased region" description="Polar residues" evidence="2">
    <location>
        <begin position="1265"/>
        <end position="1280"/>
    </location>
</feature>
<feature type="region of interest" description="Disordered" evidence="2">
    <location>
        <begin position="1049"/>
        <end position="1109"/>
    </location>
</feature>
<feature type="coiled-coil region" evidence="1">
    <location>
        <begin position="752"/>
        <end position="786"/>
    </location>
</feature>
<feature type="region of interest" description="Disordered" evidence="2">
    <location>
        <begin position="167"/>
        <end position="245"/>
    </location>
</feature>
<feature type="compositionally biased region" description="Low complexity" evidence="2">
    <location>
        <begin position="1310"/>
        <end position="1326"/>
    </location>
</feature>
<feature type="compositionally biased region" description="Polar residues" evidence="2">
    <location>
        <begin position="77"/>
        <end position="86"/>
    </location>
</feature>
<feature type="compositionally biased region" description="Basic and acidic residues" evidence="2">
    <location>
        <begin position="824"/>
        <end position="838"/>
    </location>
</feature>
<dbReference type="PANTHER" id="PTHR34439">
    <property type="entry name" value="CENTROBIN"/>
    <property type="match status" value="1"/>
</dbReference>
<protein>
    <submittedName>
        <fullName evidence="3">Centrobin</fullName>
    </submittedName>
</protein>
<dbReference type="GO" id="GO:1902410">
    <property type="term" value="P:mitotic cytokinetic process"/>
    <property type="evidence" value="ECO:0007669"/>
    <property type="project" value="TreeGrafter"/>
</dbReference>
<feature type="region of interest" description="Disordered" evidence="2">
    <location>
        <begin position="814"/>
        <end position="879"/>
    </location>
</feature>
<feature type="compositionally biased region" description="Polar residues" evidence="2">
    <location>
        <begin position="1289"/>
        <end position="1309"/>
    </location>
</feature>
<dbReference type="InterPro" id="IPR038923">
    <property type="entry name" value="Centrobin"/>
</dbReference>
<feature type="compositionally biased region" description="Polar residues" evidence="2">
    <location>
        <begin position="1029"/>
        <end position="1044"/>
    </location>
</feature>